<comment type="caution">
    <text evidence="2">The sequence shown here is derived from an EMBL/GenBank/DDBJ whole genome shotgun (WGS) entry which is preliminary data.</text>
</comment>
<evidence type="ECO:0000313" key="2">
    <source>
        <dbReference type="EMBL" id="NER31839.1"/>
    </source>
</evidence>
<proteinExistence type="predicted"/>
<dbReference type="GO" id="GO:0044550">
    <property type="term" value="P:secondary metabolite biosynthetic process"/>
    <property type="evidence" value="ECO:0007669"/>
    <property type="project" value="TreeGrafter"/>
</dbReference>
<dbReference type="EMBL" id="JAAHFQ010000954">
    <property type="protein sequence ID" value="NER31839.1"/>
    <property type="molecule type" value="Genomic_DNA"/>
</dbReference>
<feature type="domain" description="Condensation" evidence="1">
    <location>
        <begin position="7"/>
        <end position="136"/>
    </location>
</feature>
<dbReference type="GO" id="GO:0003824">
    <property type="term" value="F:catalytic activity"/>
    <property type="evidence" value="ECO:0007669"/>
    <property type="project" value="InterPro"/>
</dbReference>
<dbReference type="AlphaFoldDB" id="A0A6B3NFD9"/>
<dbReference type="PANTHER" id="PTHR45527:SF1">
    <property type="entry name" value="FATTY ACID SYNTHASE"/>
    <property type="match status" value="1"/>
</dbReference>
<dbReference type="InterPro" id="IPR001242">
    <property type="entry name" value="Condensation_dom"/>
</dbReference>
<dbReference type="GO" id="GO:0031177">
    <property type="term" value="F:phosphopantetheine binding"/>
    <property type="evidence" value="ECO:0007669"/>
    <property type="project" value="TreeGrafter"/>
</dbReference>
<evidence type="ECO:0000259" key="1">
    <source>
        <dbReference type="Pfam" id="PF00668"/>
    </source>
</evidence>
<dbReference type="GO" id="GO:0043041">
    <property type="term" value="P:amino acid activation for nonribosomal peptide biosynthetic process"/>
    <property type="evidence" value="ECO:0007669"/>
    <property type="project" value="TreeGrafter"/>
</dbReference>
<dbReference type="GO" id="GO:0008610">
    <property type="term" value="P:lipid biosynthetic process"/>
    <property type="evidence" value="ECO:0007669"/>
    <property type="project" value="UniProtKB-ARBA"/>
</dbReference>
<name>A0A6B3NFD9_9CYAN</name>
<dbReference type="Gene3D" id="3.30.559.10">
    <property type="entry name" value="Chloramphenicol acetyltransferase-like domain"/>
    <property type="match status" value="1"/>
</dbReference>
<organism evidence="2">
    <name type="scientific">Symploca sp. SIO1C4</name>
    <dbReference type="NCBI Taxonomy" id="2607765"/>
    <lineage>
        <taxon>Bacteria</taxon>
        <taxon>Bacillati</taxon>
        <taxon>Cyanobacteriota</taxon>
        <taxon>Cyanophyceae</taxon>
        <taxon>Coleofasciculales</taxon>
        <taxon>Coleofasciculaceae</taxon>
        <taxon>Symploca</taxon>
    </lineage>
</organism>
<reference evidence="2" key="1">
    <citation type="submission" date="2019-11" db="EMBL/GenBank/DDBJ databases">
        <title>Genomic insights into an expanded diversity of filamentous marine cyanobacteria reveals the extraordinary biosynthetic potential of Moorea and Okeania.</title>
        <authorList>
            <person name="Ferreira Leao T."/>
            <person name="Wang M."/>
            <person name="Moss N."/>
            <person name="Da Silva R."/>
            <person name="Sanders J."/>
            <person name="Nurk S."/>
            <person name="Gurevich A."/>
            <person name="Humphrey G."/>
            <person name="Reher R."/>
            <person name="Zhu Q."/>
            <person name="Belda-Ferre P."/>
            <person name="Glukhov E."/>
            <person name="Rex R."/>
            <person name="Dorrestein P.C."/>
            <person name="Knight R."/>
            <person name="Pevzner P."/>
            <person name="Gerwick W.H."/>
            <person name="Gerwick L."/>
        </authorList>
    </citation>
    <scope>NUCLEOTIDE SEQUENCE</scope>
    <source>
        <strain evidence="2">SIO1C4</strain>
    </source>
</reference>
<dbReference type="PANTHER" id="PTHR45527">
    <property type="entry name" value="NONRIBOSOMAL PEPTIDE SYNTHETASE"/>
    <property type="match status" value="1"/>
</dbReference>
<dbReference type="GO" id="GO:0005829">
    <property type="term" value="C:cytosol"/>
    <property type="evidence" value="ECO:0007669"/>
    <property type="project" value="TreeGrafter"/>
</dbReference>
<gene>
    <name evidence="2" type="ORF">F6J89_30595</name>
</gene>
<dbReference type="SUPFAM" id="SSF52777">
    <property type="entry name" value="CoA-dependent acyltransferases"/>
    <property type="match status" value="1"/>
</dbReference>
<feature type="non-terminal residue" evidence="2">
    <location>
        <position position="139"/>
    </location>
</feature>
<protein>
    <submittedName>
        <fullName evidence="2">Non-ribosomal peptide synthetase</fullName>
    </submittedName>
</protein>
<dbReference type="InterPro" id="IPR023213">
    <property type="entry name" value="CAT-like_dom_sf"/>
</dbReference>
<sequence>MKTQNIQDIYELSAIQHGILFHCLYAPESEFYLVQTTFALRGELNLIAFDRAWQQVVARHASLRTSFYWEDINKPLQVVHKQVKIPIEQQDWRGFDPVEQQKLLESFLERDRQQGFDLSQECLMRITLLRLTAHSYKFI</sequence>
<dbReference type="Pfam" id="PF00668">
    <property type="entry name" value="Condensation"/>
    <property type="match status" value="1"/>
</dbReference>
<accession>A0A6B3NFD9</accession>